<protein>
    <submittedName>
        <fullName evidence="2">Paraquat-inducible protein A</fullName>
    </submittedName>
</protein>
<keyword evidence="1" id="KW-0812">Transmembrane</keyword>
<keyword evidence="1" id="KW-1133">Transmembrane helix</keyword>
<dbReference type="Proteomes" id="UP000199072">
    <property type="component" value="Unassembled WGS sequence"/>
</dbReference>
<evidence type="ECO:0000256" key="1">
    <source>
        <dbReference type="SAM" id="Phobius"/>
    </source>
</evidence>
<gene>
    <name evidence="2" type="ORF">SAMN05216464_12620</name>
</gene>
<organism evidence="2 3">
    <name type="scientific">Mucilaginibacter pineti</name>
    <dbReference type="NCBI Taxonomy" id="1391627"/>
    <lineage>
        <taxon>Bacteria</taxon>
        <taxon>Pseudomonadati</taxon>
        <taxon>Bacteroidota</taxon>
        <taxon>Sphingobacteriia</taxon>
        <taxon>Sphingobacteriales</taxon>
        <taxon>Sphingobacteriaceae</taxon>
        <taxon>Mucilaginibacter</taxon>
    </lineage>
</organism>
<dbReference type="STRING" id="1391627.SAMN05216464_12620"/>
<dbReference type="RefSeq" id="WP_091157384.1">
    <property type="nucleotide sequence ID" value="NZ_FNAI01000026.1"/>
</dbReference>
<reference evidence="2 3" key="1">
    <citation type="submission" date="2016-10" db="EMBL/GenBank/DDBJ databases">
        <authorList>
            <person name="de Groot N.N."/>
        </authorList>
    </citation>
    <scope>NUCLEOTIDE SEQUENCE [LARGE SCALE GENOMIC DNA]</scope>
    <source>
        <strain evidence="2 3">47C3B</strain>
    </source>
</reference>
<feature type="transmembrane region" description="Helical" evidence="1">
    <location>
        <begin position="238"/>
        <end position="260"/>
    </location>
</feature>
<dbReference type="AlphaFoldDB" id="A0A1G7ND21"/>
<evidence type="ECO:0000313" key="2">
    <source>
        <dbReference type="EMBL" id="SDF71995.1"/>
    </source>
</evidence>
<dbReference type="Pfam" id="PF04403">
    <property type="entry name" value="PqiA"/>
    <property type="match status" value="1"/>
</dbReference>
<sequence length="434" mass="48609">MKHTVFHIILLIGLSILLAGAAFSGYRLQKLSAEREQVKEDYSLSNSVTFGLFSIDQWRDRISEVMNHQVEGYHITPQQQKELKITVEKELHALVSKTIAEINQPKKGLGNKLKKLAFNTLVDSAEIQAQVKPFAKTIVAKVSSPESQERLKSIAGSKIGQLTKQIYDSTSVSNYTVTKYVYKKYKVSDPITFNNRINERLAEIKKATQQCTTALLGFVLAALLLWLALRKQVHLQTALFVFALLFALVLLAVGSLVPVIEVDARIQSLDLLLLGEKVQFQNQVLFYQSKSILGIVETLIGQPKPDAIIVGILICLFILLLPLVRLVAKGIHVLNPKLTANNKALHYLTFELHKWDMADVMIVGMLMTYIGLNGILKSQLSNLNIHNDSLNVVTVNGTSLQPGYFIFTAYVLFSFLLSYILKRIDAKDRKMKGD</sequence>
<feature type="transmembrane region" description="Helical" evidence="1">
    <location>
        <begin position="307"/>
        <end position="328"/>
    </location>
</feature>
<evidence type="ECO:0000313" key="3">
    <source>
        <dbReference type="Proteomes" id="UP000199072"/>
    </source>
</evidence>
<accession>A0A1G7ND21</accession>
<dbReference type="OrthoDB" id="9800207at2"/>
<name>A0A1G7ND21_9SPHI</name>
<keyword evidence="3" id="KW-1185">Reference proteome</keyword>
<dbReference type="InterPro" id="IPR007498">
    <property type="entry name" value="PqiA-like"/>
</dbReference>
<keyword evidence="1" id="KW-0472">Membrane</keyword>
<feature type="transmembrane region" description="Helical" evidence="1">
    <location>
        <begin position="212"/>
        <end position="229"/>
    </location>
</feature>
<proteinExistence type="predicted"/>
<dbReference type="EMBL" id="FNAI01000026">
    <property type="protein sequence ID" value="SDF71995.1"/>
    <property type="molecule type" value="Genomic_DNA"/>
</dbReference>
<feature type="transmembrane region" description="Helical" evidence="1">
    <location>
        <begin position="403"/>
        <end position="421"/>
    </location>
</feature>